<evidence type="ECO:0000259" key="8">
    <source>
        <dbReference type="SMART" id="SM00892"/>
    </source>
</evidence>
<sequence>MDQTHHSKQCSMMLLLGLLITLSAVTSTFAACRVYLNGNLTQDHVPLFLHASGGEYKLLHPPGAFFEWRKSQKVLLGCSSNKNVLDDIESSFASVTCVEGQRFRLPNSTRVKSFTDIRCKSTVSSSLKPRSSTCANGKGQVYDVGFEVNGLPFIKYFHTCYNNEKSSAVYSEHLLLGRSLNSAEINNNRPSFKLGGITSKVRLASVYTQSHQHDRFEKVLGSSAEASRYINSSSYLAKGHLTPDGDAIMNNWAAATYFFINAAPQWQIINAGNWLRIENAVRKLAIRLNDTVRVLTGVHDVLQLPNIEGQQVTLSLSENGLVEIPKWLWKVVIHEPSNSAVVFITLNNPFVNASETLCENICSLHGWHQQEYLDYRKGFTVCCRLIDARKAIPSLPLTSNTSKVLVA</sequence>
<dbReference type="SMART" id="SM00477">
    <property type="entry name" value="NUC"/>
    <property type="match status" value="1"/>
</dbReference>
<keyword evidence="2" id="KW-0540">Nuclease</keyword>
<dbReference type="Gene3D" id="3.40.570.10">
    <property type="entry name" value="Extracellular Endonuclease, subunit A"/>
    <property type="match status" value="1"/>
</dbReference>
<evidence type="ECO:0000313" key="9">
    <source>
        <dbReference type="EMBL" id="MBW33866.1"/>
    </source>
</evidence>
<accession>A0A2M3ZZ76</accession>
<feature type="domain" description="DNA/RNA non-specific endonuclease/pyrophosphatase/phosphodiesterase" evidence="8">
    <location>
        <begin position="153"/>
        <end position="388"/>
    </location>
</feature>
<organism evidence="9">
    <name type="scientific">Anopheles triannulatus</name>
    <dbReference type="NCBI Taxonomy" id="58253"/>
    <lineage>
        <taxon>Eukaryota</taxon>
        <taxon>Metazoa</taxon>
        <taxon>Ecdysozoa</taxon>
        <taxon>Arthropoda</taxon>
        <taxon>Hexapoda</taxon>
        <taxon>Insecta</taxon>
        <taxon>Pterygota</taxon>
        <taxon>Neoptera</taxon>
        <taxon>Endopterygota</taxon>
        <taxon>Diptera</taxon>
        <taxon>Nematocera</taxon>
        <taxon>Culicoidea</taxon>
        <taxon>Culicidae</taxon>
        <taxon>Anophelinae</taxon>
        <taxon>Anopheles</taxon>
    </lineage>
</organism>
<keyword evidence="6" id="KW-0732">Signal</keyword>
<comment type="similarity">
    <text evidence="1">Belongs to the DNA/RNA non-specific endonuclease family.</text>
</comment>
<dbReference type="PANTHER" id="PTHR13966:SF17">
    <property type="entry name" value="ENDONUCLEASE-RELATED"/>
    <property type="match status" value="1"/>
</dbReference>
<dbReference type="InterPro" id="IPR040255">
    <property type="entry name" value="Non-specific_endonuclease"/>
</dbReference>
<dbReference type="AlphaFoldDB" id="A0A2M3ZZ76"/>
<dbReference type="PANTHER" id="PTHR13966">
    <property type="entry name" value="ENDONUCLEASE RELATED"/>
    <property type="match status" value="1"/>
</dbReference>
<keyword evidence="3" id="KW-0255">Endonuclease</keyword>
<keyword evidence="5" id="KW-0479">Metal-binding</keyword>
<dbReference type="InterPro" id="IPR020821">
    <property type="entry name" value="ENPP1-3/EXOG-like_nuc-like"/>
</dbReference>
<proteinExistence type="inferred from homology"/>
<feature type="signal peptide" evidence="6">
    <location>
        <begin position="1"/>
        <end position="30"/>
    </location>
</feature>
<dbReference type="InterPro" id="IPR044925">
    <property type="entry name" value="His-Me_finger_sf"/>
</dbReference>
<evidence type="ECO:0000256" key="6">
    <source>
        <dbReference type="SAM" id="SignalP"/>
    </source>
</evidence>
<name>A0A2M3ZZ76_9DIPT</name>
<dbReference type="SMART" id="SM00892">
    <property type="entry name" value="Endonuclease_NS"/>
    <property type="match status" value="1"/>
</dbReference>
<evidence type="ECO:0000256" key="5">
    <source>
        <dbReference type="PIRSR" id="PIRSR640255-2"/>
    </source>
</evidence>
<feature type="chain" id="PRO_5014604254" evidence="6">
    <location>
        <begin position="31"/>
        <end position="407"/>
    </location>
</feature>
<dbReference type="GO" id="GO:0003676">
    <property type="term" value="F:nucleic acid binding"/>
    <property type="evidence" value="ECO:0007669"/>
    <property type="project" value="InterPro"/>
</dbReference>
<dbReference type="GO" id="GO:0006309">
    <property type="term" value="P:apoptotic DNA fragmentation"/>
    <property type="evidence" value="ECO:0007669"/>
    <property type="project" value="TreeGrafter"/>
</dbReference>
<reference evidence="9" key="1">
    <citation type="submission" date="2018-01" db="EMBL/GenBank/DDBJ databases">
        <title>An insight into the sialome of Amazonian anophelines.</title>
        <authorList>
            <person name="Ribeiro J.M."/>
            <person name="Scarpassa V."/>
            <person name="Calvo E."/>
        </authorList>
    </citation>
    <scope>NUCLEOTIDE SEQUENCE</scope>
    <source>
        <tissue evidence="9">Salivary glands</tissue>
    </source>
</reference>
<dbReference type="InterPro" id="IPR001604">
    <property type="entry name" value="Endo_G_ENPP1-like_dom"/>
</dbReference>
<dbReference type="GO" id="GO:0004521">
    <property type="term" value="F:RNA endonuclease activity"/>
    <property type="evidence" value="ECO:0007669"/>
    <property type="project" value="TreeGrafter"/>
</dbReference>
<dbReference type="GO" id="GO:0000014">
    <property type="term" value="F:single-stranded DNA endodeoxyribonuclease activity"/>
    <property type="evidence" value="ECO:0007669"/>
    <property type="project" value="TreeGrafter"/>
</dbReference>
<dbReference type="Pfam" id="PF01223">
    <property type="entry name" value="Endonuclease_NS"/>
    <property type="match status" value="1"/>
</dbReference>
<evidence type="ECO:0000256" key="4">
    <source>
        <dbReference type="PIRSR" id="PIRSR640255-1"/>
    </source>
</evidence>
<evidence type="ECO:0000256" key="2">
    <source>
        <dbReference type="ARBA" id="ARBA00022722"/>
    </source>
</evidence>
<dbReference type="GO" id="GO:0046872">
    <property type="term" value="F:metal ion binding"/>
    <property type="evidence" value="ECO:0007669"/>
    <property type="project" value="UniProtKB-KW"/>
</dbReference>
<evidence type="ECO:0000259" key="7">
    <source>
        <dbReference type="SMART" id="SM00477"/>
    </source>
</evidence>
<dbReference type="EMBL" id="GGFK01000545">
    <property type="protein sequence ID" value="MBW33866.1"/>
    <property type="molecule type" value="Transcribed_RNA"/>
</dbReference>
<keyword evidence="3" id="KW-0378">Hydrolase</keyword>
<dbReference type="FunFam" id="3.40.570.10:FF:000007">
    <property type="entry name" value="Alkaline nuclease"/>
    <property type="match status" value="1"/>
</dbReference>
<feature type="domain" description="ENPP1-3/EXOG-like endonuclease/phosphodiesterase" evidence="7">
    <location>
        <begin position="154"/>
        <end position="376"/>
    </location>
</feature>
<dbReference type="InterPro" id="IPR044929">
    <property type="entry name" value="DNA/RNA_non-sp_Endonuclease_sf"/>
</dbReference>
<dbReference type="GO" id="GO:0005634">
    <property type="term" value="C:nucleus"/>
    <property type="evidence" value="ECO:0007669"/>
    <property type="project" value="TreeGrafter"/>
</dbReference>
<dbReference type="GO" id="GO:0005743">
    <property type="term" value="C:mitochondrial inner membrane"/>
    <property type="evidence" value="ECO:0007669"/>
    <property type="project" value="TreeGrafter"/>
</dbReference>
<dbReference type="SUPFAM" id="SSF54060">
    <property type="entry name" value="His-Me finger endonucleases"/>
    <property type="match status" value="1"/>
</dbReference>
<feature type="active site" description="Proton acceptor" evidence="4">
    <location>
        <position position="240"/>
    </location>
</feature>
<evidence type="ECO:0000256" key="1">
    <source>
        <dbReference type="ARBA" id="ARBA00010052"/>
    </source>
</evidence>
<evidence type="ECO:0000256" key="3">
    <source>
        <dbReference type="ARBA" id="ARBA00022759"/>
    </source>
</evidence>
<feature type="binding site" evidence="5">
    <location>
        <position position="270"/>
    </location>
    <ligand>
        <name>Mg(2+)</name>
        <dbReference type="ChEBI" id="CHEBI:18420"/>
        <note>catalytic</note>
    </ligand>
</feature>
<protein>
    <submittedName>
        <fullName evidence="9">Putative deoxyribonuclease i</fullName>
    </submittedName>
</protein>